<reference evidence="2" key="1">
    <citation type="submission" date="2016-11" db="EMBL/GenBank/DDBJ databases">
        <authorList>
            <person name="Varghese N."/>
            <person name="Submissions S."/>
        </authorList>
    </citation>
    <scope>NUCLEOTIDE SEQUENCE [LARGE SCALE GENOMIC DNA]</scope>
    <source>
        <strain evidence="2">DSM 16990</strain>
    </source>
</reference>
<dbReference type="Gene3D" id="3.30.2170.10">
    <property type="entry name" value="archaeoglobus fulgidus dsm 4304 superfamily"/>
    <property type="match status" value="1"/>
</dbReference>
<dbReference type="GO" id="GO:0006281">
    <property type="term" value="P:DNA repair"/>
    <property type="evidence" value="ECO:0007669"/>
    <property type="project" value="InterPro"/>
</dbReference>
<dbReference type="Pfam" id="PF04493">
    <property type="entry name" value="Endonuclease_5"/>
    <property type="match status" value="1"/>
</dbReference>
<dbReference type="EMBL" id="FQUQ01000008">
    <property type="protein sequence ID" value="SHG90914.1"/>
    <property type="molecule type" value="Genomic_DNA"/>
</dbReference>
<name>A0A1M5NMV1_9SPHI</name>
<evidence type="ECO:0000313" key="1">
    <source>
        <dbReference type="EMBL" id="SHG90914.1"/>
    </source>
</evidence>
<dbReference type="GO" id="GO:0004519">
    <property type="term" value="F:endonuclease activity"/>
    <property type="evidence" value="ECO:0007669"/>
    <property type="project" value="UniProtKB-KW"/>
</dbReference>
<keyword evidence="2" id="KW-1185">Reference proteome</keyword>
<dbReference type="OrthoDB" id="2593273at2"/>
<accession>A0A1M5NMV1</accession>
<evidence type="ECO:0000313" key="2">
    <source>
        <dbReference type="Proteomes" id="UP000184287"/>
    </source>
</evidence>
<protein>
    <submittedName>
        <fullName evidence="1">Endonuclease V</fullName>
    </submittedName>
</protein>
<dbReference type="InterPro" id="IPR007581">
    <property type="entry name" value="Endonuclease-V"/>
</dbReference>
<organism evidence="1 2">
    <name type="scientific">Pedobacter caeni</name>
    <dbReference type="NCBI Taxonomy" id="288992"/>
    <lineage>
        <taxon>Bacteria</taxon>
        <taxon>Pseudomonadati</taxon>
        <taxon>Bacteroidota</taxon>
        <taxon>Sphingobacteriia</taxon>
        <taxon>Sphingobacteriales</taxon>
        <taxon>Sphingobacteriaceae</taxon>
        <taxon>Pedobacter</taxon>
    </lineage>
</organism>
<keyword evidence="1" id="KW-0540">Nuclease</keyword>
<dbReference type="RefSeq" id="WP_073238187.1">
    <property type="nucleotide sequence ID" value="NZ_FQUQ01000008.1"/>
</dbReference>
<dbReference type="Proteomes" id="UP000184287">
    <property type="component" value="Unassembled WGS sequence"/>
</dbReference>
<sequence>MILALDSYYPDNAYTICLSFENWNDPAPKEIFTEITPLADEYEPGFFYKRELPCILSMLKKINLENVETIVIDGFVTLDDSGKLGLGGYLHETLNRKIPIIGVAKNDFKSLIHHKRLVYRGTSSKPLYVTAAGMEVEVAAKLIKSMHGDFRIPTLLKELDVLTKKPFSTQ</sequence>
<dbReference type="STRING" id="288992.SAMN04488522_108205"/>
<gene>
    <name evidence="1" type="ORF">SAMN04488522_108205</name>
</gene>
<proteinExistence type="predicted"/>
<keyword evidence="1" id="KW-0378">Hydrolase</keyword>
<keyword evidence="1" id="KW-0255">Endonuclease</keyword>
<dbReference type="AlphaFoldDB" id="A0A1M5NMV1"/>